<dbReference type="InterPro" id="IPR045864">
    <property type="entry name" value="aa-tRNA-synth_II/BPL/LPL"/>
</dbReference>
<dbReference type="NCBIfam" id="TIGR00442">
    <property type="entry name" value="hisS"/>
    <property type="match status" value="1"/>
</dbReference>
<evidence type="ECO:0000256" key="9">
    <source>
        <dbReference type="HAMAP-Rule" id="MF_00127"/>
    </source>
</evidence>
<reference evidence="12" key="1">
    <citation type="submission" date="2021-01" db="EMBL/GenBank/DDBJ databases">
        <title>Description of Breznakiella homolactica.</title>
        <authorList>
            <person name="Song Y."/>
            <person name="Brune A."/>
        </authorList>
    </citation>
    <scope>NUCLEOTIDE SEQUENCE</scope>
    <source>
        <strain evidence="12">RmG30</strain>
    </source>
</reference>
<feature type="binding site" evidence="10">
    <location>
        <begin position="275"/>
        <end position="276"/>
    </location>
    <ligand>
        <name>L-histidine</name>
        <dbReference type="ChEBI" id="CHEBI:57595"/>
    </ligand>
</feature>
<evidence type="ECO:0000256" key="3">
    <source>
        <dbReference type="ARBA" id="ARBA00022598"/>
    </source>
</evidence>
<dbReference type="PANTHER" id="PTHR11476:SF7">
    <property type="entry name" value="HISTIDINE--TRNA LIGASE"/>
    <property type="match status" value="1"/>
</dbReference>
<evidence type="ECO:0000256" key="4">
    <source>
        <dbReference type="ARBA" id="ARBA00022741"/>
    </source>
</evidence>
<accession>A0A7T8BAA2</accession>
<comment type="similarity">
    <text evidence="1 9">Belongs to the class-II aminoacyl-tRNA synthetase family.</text>
</comment>
<evidence type="ECO:0000256" key="8">
    <source>
        <dbReference type="ARBA" id="ARBA00047639"/>
    </source>
</evidence>
<dbReference type="InterPro" id="IPR015807">
    <property type="entry name" value="His-tRNA-ligase"/>
</dbReference>
<name>A0A7T8BAA2_9SPIR</name>
<dbReference type="InterPro" id="IPR041715">
    <property type="entry name" value="HisRS-like_core"/>
</dbReference>
<feature type="binding site" evidence="10">
    <location>
        <position position="126"/>
    </location>
    <ligand>
        <name>L-histidine</name>
        <dbReference type="ChEBI" id="CHEBI:57595"/>
    </ligand>
</feature>
<proteinExistence type="inferred from homology"/>
<comment type="subcellular location">
    <subcellularLocation>
        <location evidence="9">Cytoplasm</location>
    </subcellularLocation>
</comment>
<dbReference type="GO" id="GO:0005524">
    <property type="term" value="F:ATP binding"/>
    <property type="evidence" value="ECO:0007669"/>
    <property type="project" value="UniProtKB-UniRule"/>
</dbReference>
<organism evidence="12 13">
    <name type="scientific">Breznakiella homolactica</name>
    <dbReference type="NCBI Taxonomy" id="2798577"/>
    <lineage>
        <taxon>Bacteria</taxon>
        <taxon>Pseudomonadati</taxon>
        <taxon>Spirochaetota</taxon>
        <taxon>Spirochaetia</taxon>
        <taxon>Spirochaetales</taxon>
        <taxon>Breznakiellaceae</taxon>
        <taxon>Breznakiella</taxon>
    </lineage>
</organism>
<evidence type="ECO:0000256" key="10">
    <source>
        <dbReference type="PIRSR" id="PIRSR001549-1"/>
    </source>
</evidence>
<dbReference type="RefSeq" id="WP_215625319.1">
    <property type="nucleotide sequence ID" value="NZ_CP067089.2"/>
</dbReference>
<feature type="domain" description="Aminoacyl-transfer RNA synthetases class-II family profile" evidence="11">
    <location>
        <begin position="24"/>
        <end position="369"/>
    </location>
</feature>
<dbReference type="GO" id="GO:0006427">
    <property type="term" value="P:histidyl-tRNA aminoacylation"/>
    <property type="evidence" value="ECO:0007669"/>
    <property type="project" value="UniProtKB-UniRule"/>
</dbReference>
<dbReference type="InterPro" id="IPR004516">
    <property type="entry name" value="HisRS/HisZ"/>
</dbReference>
<gene>
    <name evidence="9" type="primary">hisS</name>
    <name evidence="12" type="ORF">JFL75_13805</name>
</gene>
<comment type="subunit">
    <text evidence="2 9">Homodimer.</text>
</comment>
<dbReference type="Pfam" id="PF13393">
    <property type="entry name" value="tRNA-synt_His"/>
    <property type="match status" value="1"/>
</dbReference>
<dbReference type="AlphaFoldDB" id="A0A7T8BAA2"/>
<protein>
    <recommendedName>
        <fullName evidence="9">Histidine--tRNA ligase</fullName>
        <ecNumber evidence="9">6.1.1.21</ecNumber>
    </recommendedName>
    <alternativeName>
        <fullName evidence="9">Histidyl-tRNA synthetase</fullName>
        <shortName evidence="9">HisRS</shortName>
    </alternativeName>
</protein>
<dbReference type="PIRSF" id="PIRSF001549">
    <property type="entry name" value="His-tRNA_synth"/>
    <property type="match status" value="1"/>
</dbReference>
<evidence type="ECO:0000256" key="6">
    <source>
        <dbReference type="ARBA" id="ARBA00022917"/>
    </source>
</evidence>
<evidence type="ECO:0000256" key="2">
    <source>
        <dbReference type="ARBA" id="ARBA00011738"/>
    </source>
</evidence>
<dbReference type="GO" id="GO:0005737">
    <property type="term" value="C:cytoplasm"/>
    <property type="evidence" value="ECO:0007669"/>
    <property type="project" value="UniProtKB-SubCell"/>
</dbReference>
<dbReference type="GO" id="GO:0004821">
    <property type="term" value="F:histidine-tRNA ligase activity"/>
    <property type="evidence" value="ECO:0007669"/>
    <property type="project" value="UniProtKB-UniRule"/>
</dbReference>
<keyword evidence="9" id="KW-0963">Cytoplasm</keyword>
<feature type="binding site" evidence="10">
    <location>
        <begin position="82"/>
        <end position="84"/>
    </location>
    <ligand>
        <name>L-histidine</name>
        <dbReference type="ChEBI" id="CHEBI:57595"/>
    </ligand>
</feature>
<keyword evidence="3 9" id="KW-0436">Ligase</keyword>
<dbReference type="InterPro" id="IPR036621">
    <property type="entry name" value="Anticodon-bd_dom_sf"/>
</dbReference>
<evidence type="ECO:0000313" key="12">
    <source>
        <dbReference type="EMBL" id="QQO08013.1"/>
    </source>
</evidence>
<feature type="binding site" evidence="10">
    <location>
        <position position="130"/>
    </location>
    <ligand>
        <name>L-histidine</name>
        <dbReference type="ChEBI" id="CHEBI:57595"/>
    </ligand>
</feature>
<dbReference type="Proteomes" id="UP000595917">
    <property type="component" value="Chromosome"/>
</dbReference>
<dbReference type="CDD" id="cd00773">
    <property type="entry name" value="HisRS-like_core"/>
    <property type="match status" value="1"/>
</dbReference>
<dbReference type="EMBL" id="CP067089">
    <property type="protein sequence ID" value="QQO08013.1"/>
    <property type="molecule type" value="Genomic_DNA"/>
</dbReference>
<dbReference type="SUPFAM" id="SSF55681">
    <property type="entry name" value="Class II aaRS and biotin synthetases"/>
    <property type="match status" value="1"/>
</dbReference>
<dbReference type="EC" id="6.1.1.21" evidence="9"/>
<dbReference type="InterPro" id="IPR006195">
    <property type="entry name" value="aa-tRNA-synth_II"/>
</dbReference>
<evidence type="ECO:0000256" key="7">
    <source>
        <dbReference type="ARBA" id="ARBA00023146"/>
    </source>
</evidence>
<dbReference type="SUPFAM" id="SSF52954">
    <property type="entry name" value="Class II aaRS ABD-related"/>
    <property type="match status" value="1"/>
</dbReference>
<evidence type="ECO:0000313" key="13">
    <source>
        <dbReference type="Proteomes" id="UP000595917"/>
    </source>
</evidence>
<keyword evidence="4 9" id="KW-0547">Nucleotide-binding</keyword>
<dbReference type="KEGG" id="bhc:JFL75_13805"/>
<feature type="binding site" evidence="10">
    <location>
        <position position="271"/>
    </location>
    <ligand>
        <name>L-histidine</name>
        <dbReference type="ChEBI" id="CHEBI:57595"/>
    </ligand>
</feature>
<evidence type="ECO:0000259" key="11">
    <source>
        <dbReference type="PROSITE" id="PS50862"/>
    </source>
</evidence>
<dbReference type="HAMAP" id="MF_00127">
    <property type="entry name" value="His_tRNA_synth"/>
    <property type="match status" value="1"/>
</dbReference>
<dbReference type="Pfam" id="PF03129">
    <property type="entry name" value="HGTP_anticodon"/>
    <property type="match status" value="1"/>
</dbReference>
<comment type="catalytic activity">
    <reaction evidence="8 9">
        <text>tRNA(His) + L-histidine + ATP = L-histidyl-tRNA(His) + AMP + diphosphate + H(+)</text>
        <dbReference type="Rhea" id="RHEA:17313"/>
        <dbReference type="Rhea" id="RHEA-COMP:9665"/>
        <dbReference type="Rhea" id="RHEA-COMP:9689"/>
        <dbReference type="ChEBI" id="CHEBI:15378"/>
        <dbReference type="ChEBI" id="CHEBI:30616"/>
        <dbReference type="ChEBI" id="CHEBI:33019"/>
        <dbReference type="ChEBI" id="CHEBI:57595"/>
        <dbReference type="ChEBI" id="CHEBI:78442"/>
        <dbReference type="ChEBI" id="CHEBI:78527"/>
        <dbReference type="ChEBI" id="CHEBI:456215"/>
        <dbReference type="EC" id="6.1.1.21"/>
    </reaction>
</comment>
<keyword evidence="5 9" id="KW-0067">ATP-binding</keyword>
<feature type="binding site" evidence="10">
    <location>
        <position position="112"/>
    </location>
    <ligand>
        <name>L-histidine</name>
        <dbReference type="ChEBI" id="CHEBI:57595"/>
    </ligand>
</feature>
<dbReference type="Gene3D" id="3.30.930.10">
    <property type="entry name" value="Bira Bifunctional Protein, Domain 2"/>
    <property type="match status" value="1"/>
</dbReference>
<evidence type="ECO:0000256" key="5">
    <source>
        <dbReference type="ARBA" id="ARBA00022840"/>
    </source>
</evidence>
<evidence type="ECO:0000256" key="1">
    <source>
        <dbReference type="ARBA" id="ARBA00008226"/>
    </source>
</evidence>
<sequence>MADLIEPKILKGFRDFLPEAEIDRRSLVERIEASFRSYGFVPIDTPVLEYAEILLGKGGGETEKQIYRFNDHGGRDVALRFDLTVPFARFLAEHRNELALPFKRYHIAKVWRGENTQRGRYREFTQCDFDIVGSDSVAADFEILLMMRNTLQAIGVGDVRIHVNHRGIFNRFLQRIRGSDKSVDILRTVDKLAKIGREATLDLLSEILDAPRAGEILSFIEPRENFEETLKAMTEAAGGENADSERMRRIYGFMKDTGTADSFFLNPSITRGLDYYTGLVYETFLNDLPDIGSVCSGGRYDDLAGLYSKEKLSGVGSSIGLDRLISALESLGRLRKQKSYADIAVACVREEDGGGYQVLADRLRKAGFPCEVLLEPKKMVQQYVLAEKKGARWLIIPGDPLRENDLGLRDLRSRETRENISLDEITTILKKEE</sequence>
<dbReference type="InterPro" id="IPR004154">
    <property type="entry name" value="Anticodon-bd"/>
</dbReference>
<dbReference type="Gene3D" id="3.40.50.800">
    <property type="entry name" value="Anticodon-binding domain"/>
    <property type="match status" value="1"/>
</dbReference>
<dbReference type="PANTHER" id="PTHR11476">
    <property type="entry name" value="HISTIDYL-TRNA SYNTHETASE"/>
    <property type="match status" value="1"/>
</dbReference>
<dbReference type="PROSITE" id="PS50862">
    <property type="entry name" value="AA_TRNA_LIGASE_II"/>
    <property type="match status" value="1"/>
</dbReference>
<keyword evidence="7 9" id="KW-0030">Aminoacyl-tRNA synthetase</keyword>
<keyword evidence="6 9" id="KW-0648">Protein biosynthesis</keyword>
<keyword evidence="13" id="KW-1185">Reference proteome</keyword>